<feature type="transmembrane region" description="Helical" evidence="1">
    <location>
        <begin position="134"/>
        <end position="152"/>
    </location>
</feature>
<dbReference type="Proteomes" id="UP000675554">
    <property type="component" value="Unassembled WGS sequence"/>
</dbReference>
<proteinExistence type="predicted"/>
<accession>A0A8T4ISW1</accession>
<keyword evidence="1" id="KW-1133">Transmembrane helix</keyword>
<keyword evidence="1" id="KW-0812">Transmembrane</keyword>
<feature type="transmembrane region" description="Helical" evidence="1">
    <location>
        <begin position="220"/>
        <end position="239"/>
    </location>
</feature>
<feature type="transmembrane region" description="Helical" evidence="1">
    <location>
        <begin position="159"/>
        <end position="180"/>
    </location>
</feature>
<feature type="transmembrane region" description="Helical" evidence="1">
    <location>
        <begin position="246"/>
        <end position="266"/>
    </location>
</feature>
<organism evidence="2 3">
    <name type="scientific">Streptomyces daliensis</name>
    <dbReference type="NCBI Taxonomy" id="299421"/>
    <lineage>
        <taxon>Bacteria</taxon>
        <taxon>Bacillati</taxon>
        <taxon>Actinomycetota</taxon>
        <taxon>Actinomycetes</taxon>
        <taxon>Kitasatosporales</taxon>
        <taxon>Streptomycetaceae</taxon>
        <taxon>Streptomyces</taxon>
    </lineage>
</organism>
<dbReference type="AlphaFoldDB" id="A0A8T4ISW1"/>
<evidence type="ECO:0000313" key="2">
    <source>
        <dbReference type="EMBL" id="MBR7675179.1"/>
    </source>
</evidence>
<evidence type="ECO:0000313" key="3">
    <source>
        <dbReference type="Proteomes" id="UP000675554"/>
    </source>
</evidence>
<evidence type="ECO:0000256" key="1">
    <source>
        <dbReference type="SAM" id="Phobius"/>
    </source>
</evidence>
<name>A0A8T4ISW1_9ACTN</name>
<feature type="transmembrane region" description="Helical" evidence="1">
    <location>
        <begin position="53"/>
        <end position="76"/>
    </location>
</feature>
<feature type="transmembrane region" description="Helical" evidence="1">
    <location>
        <begin position="14"/>
        <end position="33"/>
    </location>
</feature>
<dbReference type="EMBL" id="JAGSMN010000439">
    <property type="protein sequence ID" value="MBR7675179.1"/>
    <property type="molecule type" value="Genomic_DNA"/>
</dbReference>
<sequence>MNARVLRTELKRSAAPWAGLAVLGGALAFLYLIDGPWWRGTAGWTAQWTSMALWTRTLLAYLWPVAVGIGALQGLRDSRSGMTELLTTTPRPAWRRAALPASATALTLVGGFGLLVLCGGAQVALGTTTYTHLGWLPISLVGALALVAGALFGMGTARALPSVLTPPVLALLALVAGVLLRQNVDGRLPSGMAPNQLSLLSPVTAEARDSVLTLAGSVHVGQTLWLLGLLGTGFALLVAATARARLLAVAPVVAGAVLALLVLPTAPRDTYVTDKAAATLVCEGPVCVTEAHEDRLSALAPRGEKALRLLRAALGDKAPDTVREESAPRGIMEERDLSEGVLMVDFDDPVIARARGTELTRALLGEGLAPHCAGRSDSESGGLDELAAQSVAASWALGERDLTLLEGAVFGERDHRAAAEPVWKKLTALSPAEQRARVAAAHAAALSCSREQLETLEGSTSS</sequence>
<comment type="caution">
    <text evidence="2">The sequence shown here is derived from an EMBL/GenBank/DDBJ whole genome shotgun (WGS) entry which is preliminary data.</text>
</comment>
<keyword evidence="3" id="KW-1185">Reference proteome</keyword>
<keyword evidence="1" id="KW-0472">Membrane</keyword>
<reference evidence="2" key="1">
    <citation type="submission" date="2021-04" db="EMBL/GenBank/DDBJ databases">
        <title>Sequencing of actinobacteria type strains.</title>
        <authorList>
            <person name="Nguyen G.-S."/>
            <person name="Wentzel A."/>
        </authorList>
    </citation>
    <scope>NUCLEOTIDE SEQUENCE</scope>
    <source>
        <strain evidence="2">DSM 42095</strain>
    </source>
</reference>
<gene>
    <name evidence="2" type="ORF">KDA82_19555</name>
</gene>
<feature type="transmembrane region" description="Helical" evidence="1">
    <location>
        <begin position="97"/>
        <end position="122"/>
    </location>
</feature>
<protein>
    <submittedName>
        <fullName evidence="2">Uncharacterized protein</fullName>
    </submittedName>
</protein>